<organism evidence="2">
    <name type="scientific">Arundo donax</name>
    <name type="common">Giant reed</name>
    <name type="synonym">Donax arundinaceus</name>
    <dbReference type="NCBI Taxonomy" id="35708"/>
    <lineage>
        <taxon>Eukaryota</taxon>
        <taxon>Viridiplantae</taxon>
        <taxon>Streptophyta</taxon>
        <taxon>Embryophyta</taxon>
        <taxon>Tracheophyta</taxon>
        <taxon>Spermatophyta</taxon>
        <taxon>Magnoliopsida</taxon>
        <taxon>Liliopsida</taxon>
        <taxon>Poales</taxon>
        <taxon>Poaceae</taxon>
        <taxon>PACMAD clade</taxon>
        <taxon>Arundinoideae</taxon>
        <taxon>Arundineae</taxon>
        <taxon>Arundo</taxon>
    </lineage>
</organism>
<feature type="compositionally biased region" description="Basic residues" evidence="1">
    <location>
        <begin position="1"/>
        <end position="10"/>
    </location>
</feature>
<proteinExistence type="predicted"/>
<evidence type="ECO:0000313" key="2">
    <source>
        <dbReference type="EMBL" id="JAD88551.1"/>
    </source>
</evidence>
<dbReference type="EMBL" id="GBRH01209344">
    <property type="protein sequence ID" value="JAD88551.1"/>
    <property type="molecule type" value="Transcribed_RNA"/>
</dbReference>
<feature type="region of interest" description="Disordered" evidence="1">
    <location>
        <begin position="1"/>
        <end position="44"/>
    </location>
</feature>
<sequence length="44" mass="4700">MTGRRRRRRGGGSSLATGTPRSRTGPSRVSSLQAPAARRRHLAG</sequence>
<reference evidence="2" key="2">
    <citation type="journal article" date="2015" name="Data Brief">
        <title>Shoot transcriptome of the giant reed, Arundo donax.</title>
        <authorList>
            <person name="Barrero R.A."/>
            <person name="Guerrero F.D."/>
            <person name="Moolhuijzen P."/>
            <person name="Goolsby J.A."/>
            <person name="Tidwell J."/>
            <person name="Bellgard S.E."/>
            <person name="Bellgard M.I."/>
        </authorList>
    </citation>
    <scope>NUCLEOTIDE SEQUENCE</scope>
    <source>
        <tissue evidence="2">Shoot tissue taken approximately 20 cm above the soil surface</tissue>
    </source>
</reference>
<name>A0A0A9DL94_ARUDO</name>
<feature type="compositionally biased region" description="Polar residues" evidence="1">
    <location>
        <begin position="14"/>
        <end position="33"/>
    </location>
</feature>
<accession>A0A0A9DL94</accession>
<dbReference type="AlphaFoldDB" id="A0A0A9DL94"/>
<reference evidence="2" key="1">
    <citation type="submission" date="2014-09" db="EMBL/GenBank/DDBJ databases">
        <authorList>
            <person name="Magalhaes I.L.F."/>
            <person name="Oliveira U."/>
            <person name="Santos F.R."/>
            <person name="Vidigal T.H.D.A."/>
            <person name="Brescovit A.D."/>
            <person name="Santos A.J."/>
        </authorList>
    </citation>
    <scope>NUCLEOTIDE SEQUENCE</scope>
    <source>
        <tissue evidence="2">Shoot tissue taken approximately 20 cm above the soil surface</tissue>
    </source>
</reference>
<protein>
    <submittedName>
        <fullName evidence="2">Uncharacterized protein</fullName>
    </submittedName>
</protein>
<evidence type="ECO:0000256" key="1">
    <source>
        <dbReference type="SAM" id="MobiDB-lite"/>
    </source>
</evidence>